<protein>
    <submittedName>
        <fullName evidence="1">Uncharacterized protein</fullName>
    </submittedName>
</protein>
<sequence>MKIPNVKLSFSSNQAMDVTQLPVCSLVSLLPIFSKIPFTFSNLTDDEEASCKLQERKQLCAAASSKGKKEMVAMGFDLI</sequence>
<accession>A0ABP1PL83</accession>
<keyword evidence="2" id="KW-1185">Reference proteome</keyword>
<dbReference type="Proteomes" id="UP001642540">
    <property type="component" value="Unassembled WGS sequence"/>
</dbReference>
<evidence type="ECO:0000313" key="2">
    <source>
        <dbReference type="Proteomes" id="UP001642540"/>
    </source>
</evidence>
<comment type="caution">
    <text evidence="1">The sequence shown here is derived from an EMBL/GenBank/DDBJ whole genome shotgun (WGS) entry which is preliminary data.</text>
</comment>
<gene>
    <name evidence="1" type="ORF">ODALV1_LOCUS1262</name>
</gene>
<dbReference type="EMBL" id="CAXLJM020000004">
    <property type="protein sequence ID" value="CAL8070486.1"/>
    <property type="molecule type" value="Genomic_DNA"/>
</dbReference>
<organism evidence="1 2">
    <name type="scientific">Orchesella dallaii</name>
    <dbReference type="NCBI Taxonomy" id="48710"/>
    <lineage>
        <taxon>Eukaryota</taxon>
        <taxon>Metazoa</taxon>
        <taxon>Ecdysozoa</taxon>
        <taxon>Arthropoda</taxon>
        <taxon>Hexapoda</taxon>
        <taxon>Collembola</taxon>
        <taxon>Entomobryomorpha</taxon>
        <taxon>Entomobryoidea</taxon>
        <taxon>Orchesellidae</taxon>
        <taxon>Orchesellinae</taxon>
        <taxon>Orchesella</taxon>
    </lineage>
</organism>
<name>A0ABP1PL83_9HEXA</name>
<proteinExistence type="predicted"/>
<reference evidence="1 2" key="1">
    <citation type="submission" date="2024-08" db="EMBL/GenBank/DDBJ databases">
        <authorList>
            <person name="Cucini C."/>
            <person name="Frati F."/>
        </authorList>
    </citation>
    <scope>NUCLEOTIDE SEQUENCE [LARGE SCALE GENOMIC DNA]</scope>
</reference>
<evidence type="ECO:0000313" key="1">
    <source>
        <dbReference type="EMBL" id="CAL8070486.1"/>
    </source>
</evidence>